<comment type="catalytic activity">
    <reaction evidence="5">
        <text>(6S)-5-formyl-5,6,7,8-tetrahydrofolate + ATP = (6R)-5,10-methenyltetrahydrofolate + ADP + phosphate</text>
        <dbReference type="Rhea" id="RHEA:10488"/>
        <dbReference type="ChEBI" id="CHEBI:30616"/>
        <dbReference type="ChEBI" id="CHEBI:43474"/>
        <dbReference type="ChEBI" id="CHEBI:57455"/>
        <dbReference type="ChEBI" id="CHEBI:57457"/>
        <dbReference type="ChEBI" id="CHEBI:456216"/>
        <dbReference type="EC" id="6.3.3.2"/>
    </reaction>
</comment>
<evidence type="ECO:0000256" key="1">
    <source>
        <dbReference type="ARBA" id="ARBA00010638"/>
    </source>
</evidence>
<comment type="cofactor">
    <cofactor evidence="5">
        <name>Mg(2+)</name>
        <dbReference type="ChEBI" id="CHEBI:18420"/>
    </cofactor>
</comment>
<evidence type="ECO:0000256" key="4">
    <source>
        <dbReference type="PIRSR" id="PIRSR006806-1"/>
    </source>
</evidence>
<evidence type="ECO:0000256" key="5">
    <source>
        <dbReference type="RuleBase" id="RU361279"/>
    </source>
</evidence>
<dbReference type="GO" id="GO:0009396">
    <property type="term" value="P:folic acid-containing compound biosynthetic process"/>
    <property type="evidence" value="ECO:0007669"/>
    <property type="project" value="TreeGrafter"/>
</dbReference>
<dbReference type="EC" id="6.3.3.2" evidence="5"/>
<dbReference type="Pfam" id="PF01812">
    <property type="entry name" value="5-FTHF_cyc-lig"/>
    <property type="match status" value="1"/>
</dbReference>
<dbReference type="InterPro" id="IPR002698">
    <property type="entry name" value="FTHF_cligase"/>
</dbReference>
<gene>
    <name evidence="6" type="ORF">ENS64_16905</name>
</gene>
<name>A0A7C4QTC7_9PLAN</name>
<keyword evidence="5" id="KW-0479">Metal-binding</keyword>
<dbReference type="AlphaFoldDB" id="A0A7C4QTC7"/>
<reference evidence="6" key="1">
    <citation type="journal article" date="2020" name="mSystems">
        <title>Genome- and Community-Level Interaction Insights into Carbon Utilization and Element Cycling Functions of Hydrothermarchaeota in Hydrothermal Sediment.</title>
        <authorList>
            <person name="Zhou Z."/>
            <person name="Liu Y."/>
            <person name="Xu W."/>
            <person name="Pan J."/>
            <person name="Luo Z.H."/>
            <person name="Li M."/>
        </authorList>
    </citation>
    <scope>NUCLEOTIDE SEQUENCE [LARGE SCALE GENOMIC DNA]</scope>
    <source>
        <strain evidence="6">SpSt-508</strain>
    </source>
</reference>
<protein>
    <recommendedName>
        <fullName evidence="5">5-formyltetrahydrofolate cyclo-ligase</fullName>
        <ecNumber evidence="5">6.3.3.2</ecNumber>
    </recommendedName>
</protein>
<keyword evidence="6" id="KW-0436">Ligase</keyword>
<keyword evidence="2 4" id="KW-0547">Nucleotide-binding</keyword>
<feature type="binding site" evidence="4">
    <location>
        <begin position="13"/>
        <end position="17"/>
    </location>
    <ligand>
        <name>ATP</name>
        <dbReference type="ChEBI" id="CHEBI:30616"/>
    </ligand>
</feature>
<proteinExistence type="inferred from homology"/>
<dbReference type="SUPFAM" id="SSF100950">
    <property type="entry name" value="NagB/RpiA/CoA transferase-like"/>
    <property type="match status" value="1"/>
</dbReference>
<dbReference type="GO" id="GO:0035999">
    <property type="term" value="P:tetrahydrofolate interconversion"/>
    <property type="evidence" value="ECO:0007669"/>
    <property type="project" value="TreeGrafter"/>
</dbReference>
<keyword evidence="3 4" id="KW-0067">ATP-binding</keyword>
<keyword evidence="5" id="KW-0460">Magnesium</keyword>
<comment type="caution">
    <text evidence="6">The sequence shown here is derived from an EMBL/GenBank/DDBJ whole genome shotgun (WGS) entry which is preliminary data.</text>
</comment>
<dbReference type="InterPro" id="IPR037171">
    <property type="entry name" value="NagB/RpiA_transferase-like"/>
</dbReference>
<sequence>MSTVPGEVSPLTKQAIREQAHALRQAQPQKDELSRQIVARFMALPEYQAARTVLFYLDVRSEVRTRHSLPEALASGKRIVVPYCVDGELELFHLESTDELAVGMYKILEPRPELRTLAAKRVDVAALDLIMVPGVAFDRRGGRTGHGKGYYDKLLEHARRDTPLVGLAFECQLFDAIPMQPHDVFMDKVITETAVYQGRGRPSAA</sequence>
<accession>A0A7C4QTC7</accession>
<feature type="binding site" evidence="4">
    <location>
        <begin position="143"/>
        <end position="151"/>
    </location>
    <ligand>
        <name>ATP</name>
        <dbReference type="ChEBI" id="CHEBI:30616"/>
    </ligand>
</feature>
<dbReference type="Gene3D" id="3.40.50.10420">
    <property type="entry name" value="NagB/RpiA/CoA transferase-like"/>
    <property type="match status" value="1"/>
</dbReference>
<dbReference type="PANTHER" id="PTHR23407:SF1">
    <property type="entry name" value="5-FORMYLTETRAHYDROFOLATE CYCLO-LIGASE"/>
    <property type="match status" value="1"/>
</dbReference>
<dbReference type="GO" id="GO:0030272">
    <property type="term" value="F:5-formyltetrahydrofolate cyclo-ligase activity"/>
    <property type="evidence" value="ECO:0007669"/>
    <property type="project" value="UniProtKB-EC"/>
</dbReference>
<evidence type="ECO:0000256" key="2">
    <source>
        <dbReference type="ARBA" id="ARBA00022741"/>
    </source>
</evidence>
<dbReference type="GO" id="GO:0005524">
    <property type="term" value="F:ATP binding"/>
    <property type="evidence" value="ECO:0007669"/>
    <property type="project" value="UniProtKB-KW"/>
</dbReference>
<organism evidence="6">
    <name type="scientific">Schlesneria paludicola</name>
    <dbReference type="NCBI Taxonomy" id="360056"/>
    <lineage>
        <taxon>Bacteria</taxon>
        <taxon>Pseudomonadati</taxon>
        <taxon>Planctomycetota</taxon>
        <taxon>Planctomycetia</taxon>
        <taxon>Planctomycetales</taxon>
        <taxon>Planctomycetaceae</taxon>
        <taxon>Schlesneria</taxon>
    </lineage>
</organism>
<dbReference type="InterPro" id="IPR024185">
    <property type="entry name" value="FTHF_cligase-like_sf"/>
</dbReference>
<feature type="binding site" evidence="4">
    <location>
        <position position="62"/>
    </location>
    <ligand>
        <name>substrate</name>
    </ligand>
</feature>
<comment type="similarity">
    <text evidence="1 5">Belongs to the 5-formyltetrahydrofolate cyclo-ligase family.</text>
</comment>
<evidence type="ECO:0000256" key="3">
    <source>
        <dbReference type="ARBA" id="ARBA00022840"/>
    </source>
</evidence>
<feature type="binding site" evidence="4">
    <location>
        <position position="57"/>
    </location>
    <ligand>
        <name>substrate</name>
    </ligand>
</feature>
<dbReference type="GO" id="GO:0046872">
    <property type="term" value="F:metal ion binding"/>
    <property type="evidence" value="ECO:0007669"/>
    <property type="project" value="UniProtKB-KW"/>
</dbReference>
<dbReference type="PANTHER" id="PTHR23407">
    <property type="entry name" value="ATPASE INHIBITOR/5-FORMYLTETRAHYDROFOLATE CYCLO-LIGASE"/>
    <property type="match status" value="1"/>
</dbReference>
<dbReference type="EMBL" id="DSVQ01000019">
    <property type="protein sequence ID" value="HGT40926.1"/>
    <property type="molecule type" value="Genomic_DNA"/>
</dbReference>
<dbReference type="PIRSF" id="PIRSF006806">
    <property type="entry name" value="FTHF_cligase"/>
    <property type="match status" value="1"/>
</dbReference>
<evidence type="ECO:0000313" key="6">
    <source>
        <dbReference type="EMBL" id="HGT40926.1"/>
    </source>
</evidence>
<dbReference type="NCBIfam" id="TIGR02727">
    <property type="entry name" value="MTHFS_bact"/>
    <property type="match status" value="1"/>
</dbReference>